<dbReference type="SUPFAM" id="SSF55729">
    <property type="entry name" value="Acyl-CoA N-acyltransferases (Nat)"/>
    <property type="match status" value="1"/>
</dbReference>
<evidence type="ECO:0000313" key="1">
    <source>
        <dbReference type="EMBL" id="OWP61629.1"/>
    </source>
</evidence>
<keyword evidence="2" id="KW-1185">Reference proteome</keyword>
<comment type="caution">
    <text evidence="1">The sequence shown here is derived from an EMBL/GenBank/DDBJ whole genome shotgun (WGS) entry which is preliminary data.</text>
</comment>
<accession>A0A246FGH4</accession>
<evidence type="ECO:0008006" key="3">
    <source>
        <dbReference type="Google" id="ProtNLM"/>
    </source>
</evidence>
<dbReference type="Gene3D" id="3.40.630.30">
    <property type="match status" value="1"/>
</dbReference>
<proteinExistence type="predicted"/>
<dbReference type="InterPro" id="IPR016181">
    <property type="entry name" value="Acyl_CoA_acyltransferase"/>
</dbReference>
<reference evidence="1 2" key="1">
    <citation type="submission" date="2017-06" db="EMBL/GenBank/DDBJ databases">
        <title>Hymenobacter amundsenii sp. nov. isolated from regoliths in Antarctica.</title>
        <authorList>
            <person name="Sedlacek I."/>
            <person name="Kralova S."/>
            <person name="Pantucek R."/>
            <person name="Svec P."/>
            <person name="Holochova P."/>
            <person name="Stankova E."/>
            <person name="Vrbovska V."/>
            <person name="Busse H.-J."/>
        </authorList>
    </citation>
    <scope>NUCLEOTIDE SEQUENCE [LARGE SCALE GENOMIC DNA]</scope>
    <source>
        <strain evidence="1 2">CCM 8682</strain>
    </source>
</reference>
<evidence type="ECO:0000313" key="2">
    <source>
        <dbReference type="Proteomes" id="UP000197277"/>
    </source>
</evidence>
<gene>
    <name evidence="1" type="ORF">CDA63_18430</name>
</gene>
<dbReference type="AlphaFoldDB" id="A0A246FGH4"/>
<sequence>MPLLVPLSGAAAGHYAVRVLAGAAPAPMLPLAYVPWLYLTPAHQTLQQQPGEALHFFLEDTRAGQTVAQLPVAWDPAERAARSPWRAPFGAVQTAPDLPADVLRAFLEVVETTLLAHGVGSLTLRPHAFAYEPAASARLTAVLTGLGYHIAPVELNSYLPLNRDYSTHLHPSEQRRLRKCARHGLRFEQEPPLLLLPLAYEFIHRCRQEKGQPLNMSLEQLQELFRGLPRHCFLFSVRDAAGEWAAVSVAIQVRADVLYHFLPASPLAYNHLSPMVLMNAGLHAFGRASGMRLLDLGISAVPAGVDQSLLRFKSHIGGVTGLKLTFSKQLGMSDSVNE</sequence>
<protein>
    <recommendedName>
        <fullName evidence="3">BioF2-like acetyltransferase domain-containing protein</fullName>
    </recommendedName>
</protein>
<dbReference type="Proteomes" id="UP000197277">
    <property type="component" value="Unassembled WGS sequence"/>
</dbReference>
<name>A0A246FGH4_9BACT</name>
<dbReference type="EMBL" id="NIRR01000051">
    <property type="protein sequence ID" value="OWP61629.1"/>
    <property type="molecule type" value="Genomic_DNA"/>
</dbReference>
<organism evidence="1 2">
    <name type="scientific">Hymenobacter amundsenii</name>
    <dbReference type="NCBI Taxonomy" id="2006685"/>
    <lineage>
        <taxon>Bacteria</taxon>
        <taxon>Pseudomonadati</taxon>
        <taxon>Bacteroidota</taxon>
        <taxon>Cytophagia</taxon>
        <taxon>Cytophagales</taxon>
        <taxon>Hymenobacteraceae</taxon>
        <taxon>Hymenobacter</taxon>
    </lineage>
</organism>